<evidence type="ECO:0000256" key="12">
    <source>
        <dbReference type="ARBA" id="ARBA00023016"/>
    </source>
</evidence>
<dbReference type="Proteomes" id="UP001549320">
    <property type="component" value="Unassembled WGS sequence"/>
</dbReference>
<evidence type="ECO:0000259" key="15">
    <source>
        <dbReference type="PROSITE" id="PS50106"/>
    </source>
</evidence>
<evidence type="ECO:0000256" key="13">
    <source>
        <dbReference type="ARBA" id="ARBA00032850"/>
    </source>
</evidence>
<dbReference type="EMBL" id="JBEPSH010000003">
    <property type="protein sequence ID" value="MET4576336.1"/>
    <property type="molecule type" value="Genomic_DNA"/>
</dbReference>
<comment type="caution">
    <text evidence="16">The sequence shown here is derived from an EMBL/GenBank/DDBJ whole genome shotgun (WGS) entry which is preliminary data.</text>
</comment>
<gene>
    <name evidence="16" type="ORF">ABIE13_001445</name>
</gene>
<comment type="similarity">
    <text evidence="3">Belongs to the peptidase S1C family.</text>
</comment>
<evidence type="ECO:0000313" key="17">
    <source>
        <dbReference type="Proteomes" id="UP001549320"/>
    </source>
</evidence>
<dbReference type="InterPro" id="IPR001478">
    <property type="entry name" value="PDZ"/>
</dbReference>
<dbReference type="SUPFAM" id="SSF50156">
    <property type="entry name" value="PDZ domain-like"/>
    <property type="match status" value="2"/>
</dbReference>
<comment type="catalytic activity">
    <reaction evidence="1">
        <text>Acts on substrates that are at least partially unfolded. The cleavage site P1 residue is normally between a pair of hydrophobic residues, such as Val-|-Val.</text>
        <dbReference type="EC" id="3.4.21.107"/>
    </reaction>
</comment>
<dbReference type="EC" id="3.4.21.107" evidence="4"/>
<organism evidence="16 17">
    <name type="scientific">Ottowia thiooxydans</name>
    <dbReference type="NCBI Taxonomy" id="219182"/>
    <lineage>
        <taxon>Bacteria</taxon>
        <taxon>Pseudomonadati</taxon>
        <taxon>Pseudomonadota</taxon>
        <taxon>Betaproteobacteria</taxon>
        <taxon>Burkholderiales</taxon>
        <taxon>Comamonadaceae</taxon>
        <taxon>Ottowia</taxon>
    </lineage>
</organism>
<dbReference type="PANTHER" id="PTHR22939:SF130">
    <property type="entry name" value="PERIPLASMIC SERINE ENDOPROTEASE DEGP-LIKE-RELATED"/>
    <property type="match status" value="1"/>
</dbReference>
<dbReference type="Pfam" id="PF13180">
    <property type="entry name" value="PDZ_2"/>
    <property type="match status" value="2"/>
</dbReference>
<evidence type="ECO:0000256" key="4">
    <source>
        <dbReference type="ARBA" id="ARBA00013035"/>
    </source>
</evidence>
<dbReference type="SMART" id="SM00228">
    <property type="entry name" value="PDZ"/>
    <property type="match status" value="2"/>
</dbReference>
<keyword evidence="8" id="KW-0677">Repeat</keyword>
<dbReference type="InterPro" id="IPR036034">
    <property type="entry name" value="PDZ_sf"/>
</dbReference>
<dbReference type="NCBIfam" id="TIGR02037">
    <property type="entry name" value="degP_htrA_DO"/>
    <property type="match status" value="1"/>
</dbReference>
<evidence type="ECO:0000256" key="1">
    <source>
        <dbReference type="ARBA" id="ARBA00001772"/>
    </source>
</evidence>
<dbReference type="Pfam" id="PF13365">
    <property type="entry name" value="Trypsin_2"/>
    <property type="match status" value="1"/>
</dbReference>
<dbReference type="Gene3D" id="2.30.42.60">
    <property type="match status" value="1"/>
</dbReference>
<evidence type="ECO:0000256" key="2">
    <source>
        <dbReference type="ARBA" id="ARBA00004418"/>
    </source>
</evidence>
<dbReference type="Gene3D" id="2.40.10.120">
    <property type="match status" value="1"/>
</dbReference>
<evidence type="ECO:0000256" key="10">
    <source>
        <dbReference type="ARBA" id="ARBA00022801"/>
    </source>
</evidence>
<dbReference type="Gene3D" id="2.30.42.10">
    <property type="match status" value="1"/>
</dbReference>
<evidence type="ECO:0000256" key="11">
    <source>
        <dbReference type="ARBA" id="ARBA00022825"/>
    </source>
</evidence>
<dbReference type="PROSITE" id="PS50106">
    <property type="entry name" value="PDZ"/>
    <property type="match status" value="2"/>
</dbReference>
<keyword evidence="12" id="KW-0346">Stress response</keyword>
<feature type="compositionally biased region" description="Low complexity" evidence="14">
    <location>
        <begin position="126"/>
        <end position="144"/>
    </location>
</feature>
<protein>
    <recommendedName>
        <fullName evidence="5">Probable periplasmic serine endoprotease DegP-like</fullName>
        <ecNumber evidence="4">3.4.21.107</ecNumber>
    </recommendedName>
    <alternativeName>
        <fullName evidence="13">Protease Do</fullName>
    </alternativeName>
</protein>
<dbReference type="PANTHER" id="PTHR22939">
    <property type="entry name" value="SERINE PROTEASE FAMILY S1C HTRA-RELATED"/>
    <property type="match status" value="1"/>
</dbReference>
<evidence type="ECO:0000256" key="9">
    <source>
        <dbReference type="ARBA" id="ARBA00022764"/>
    </source>
</evidence>
<feature type="region of interest" description="Disordered" evidence="14">
    <location>
        <begin position="125"/>
        <end position="147"/>
    </location>
</feature>
<dbReference type="GO" id="GO:0006508">
    <property type="term" value="P:proteolysis"/>
    <property type="evidence" value="ECO:0007669"/>
    <property type="project" value="UniProtKB-KW"/>
</dbReference>
<dbReference type="SUPFAM" id="SSF50494">
    <property type="entry name" value="Trypsin-like serine proteases"/>
    <property type="match status" value="1"/>
</dbReference>
<name>A0ABV2Q5N2_9BURK</name>
<evidence type="ECO:0000256" key="14">
    <source>
        <dbReference type="SAM" id="MobiDB-lite"/>
    </source>
</evidence>
<keyword evidence="7" id="KW-0732">Signal</keyword>
<dbReference type="PRINTS" id="PR00834">
    <property type="entry name" value="PROTEASES2C"/>
</dbReference>
<keyword evidence="10 16" id="KW-0378">Hydrolase</keyword>
<keyword evidence="11" id="KW-0720">Serine protease</keyword>
<keyword evidence="9" id="KW-0574">Periplasm</keyword>
<dbReference type="InterPro" id="IPR001940">
    <property type="entry name" value="Peptidase_S1C"/>
</dbReference>
<feature type="domain" description="PDZ" evidence="15">
    <location>
        <begin position="313"/>
        <end position="376"/>
    </location>
</feature>
<evidence type="ECO:0000256" key="8">
    <source>
        <dbReference type="ARBA" id="ARBA00022737"/>
    </source>
</evidence>
<dbReference type="InterPro" id="IPR011782">
    <property type="entry name" value="Pept_S1C_Do"/>
</dbReference>
<evidence type="ECO:0000313" key="16">
    <source>
        <dbReference type="EMBL" id="MET4576336.1"/>
    </source>
</evidence>
<evidence type="ECO:0000256" key="3">
    <source>
        <dbReference type="ARBA" id="ARBA00010541"/>
    </source>
</evidence>
<evidence type="ECO:0000256" key="7">
    <source>
        <dbReference type="ARBA" id="ARBA00022729"/>
    </source>
</evidence>
<feature type="domain" description="PDZ" evidence="15">
    <location>
        <begin position="423"/>
        <end position="512"/>
    </location>
</feature>
<evidence type="ECO:0000256" key="6">
    <source>
        <dbReference type="ARBA" id="ARBA00022670"/>
    </source>
</evidence>
<keyword evidence="6 16" id="KW-0645">Protease</keyword>
<dbReference type="InterPro" id="IPR009003">
    <property type="entry name" value="Peptidase_S1_PA"/>
</dbReference>
<proteinExistence type="inferred from homology"/>
<evidence type="ECO:0000256" key="5">
    <source>
        <dbReference type="ARBA" id="ARBA00013958"/>
    </source>
</evidence>
<reference evidence="16 17" key="1">
    <citation type="submission" date="2024-06" db="EMBL/GenBank/DDBJ databases">
        <title>Sorghum-associated microbial communities from plants grown in Nebraska, USA.</title>
        <authorList>
            <person name="Schachtman D."/>
        </authorList>
    </citation>
    <scope>NUCLEOTIDE SEQUENCE [LARGE SCALE GENOMIC DNA]</scope>
    <source>
        <strain evidence="16 17">2709</strain>
    </source>
</reference>
<comment type="subcellular location">
    <subcellularLocation>
        <location evidence="2">Periplasm</location>
    </subcellularLocation>
</comment>
<dbReference type="GO" id="GO:0008233">
    <property type="term" value="F:peptidase activity"/>
    <property type="evidence" value="ECO:0007669"/>
    <property type="project" value="UniProtKB-KW"/>
</dbReference>
<accession>A0ABV2Q5N2</accession>
<keyword evidence="17" id="KW-1185">Reference proteome</keyword>
<sequence>MKVHALGMQSLVRCATYFLLFMRREHPDMVNLKIKKLALATWVAPLIVSGTMAGLAAPAQAQQTPVAASVRGLPDFTDLVEQVGPAVVNIRTMERVRAGSDGAGGPMDEEMQEFFRRFFGIPMPNAPRQPQRPNRPQPEQEQPRGVGSGFILSGDGFVMTNAHVVDGADEVIVTLPDKREFKAKIVGVDKRTDVAVVKIEATGLPFVKIGDINRLRVGEWVVAIGSPFGLENSVTAGIVSAKQRDTGDYLPLIQTDVAVNPGNSGGPLLNMRGEVVGINSQIYSRSGGYMGISFAIPIDEAMRVSEQLRVSGRVTRGRIGVQIDQVTKDVAESIGLGKPQGALVRSVEAGSPAEKAGVEAGDIITRFEGKPIEKASDLPRQVGNVKPGSRSTITVFRRGASRDLSITVAELEPEKTARRTPERAETPKSTASVQALGLTVTALTDAQRKELKVKRGVRVESAADSAARAGLREGDVILSVGNTEIDSVKEFEAAAAKTDRTKPVTVLVLRGDLVQYVIVRPNR</sequence>
<dbReference type="CDD" id="cd10839">
    <property type="entry name" value="cpPDZ1_DegP-like"/>
    <property type="match status" value="1"/>
</dbReference>